<evidence type="ECO:0000256" key="1">
    <source>
        <dbReference type="ARBA" id="ARBA00006845"/>
    </source>
</evidence>
<dbReference type="SUPFAM" id="SSF52038">
    <property type="entry name" value="Barstar-related"/>
    <property type="match status" value="1"/>
</dbReference>
<gene>
    <name evidence="3" type="ORF">J2S42_002392</name>
</gene>
<dbReference type="Gene3D" id="3.30.370.10">
    <property type="entry name" value="Barstar-like"/>
    <property type="match status" value="1"/>
</dbReference>
<dbReference type="EMBL" id="JAUSUZ010000001">
    <property type="protein sequence ID" value="MDQ0365723.1"/>
    <property type="molecule type" value="Genomic_DNA"/>
</dbReference>
<evidence type="ECO:0000313" key="3">
    <source>
        <dbReference type="EMBL" id="MDQ0365723.1"/>
    </source>
</evidence>
<reference evidence="3 4" key="1">
    <citation type="submission" date="2023-07" db="EMBL/GenBank/DDBJ databases">
        <title>Sequencing the genomes of 1000 actinobacteria strains.</title>
        <authorList>
            <person name="Klenk H.-P."/>
        </authorList>
    </citation>
    <scope>NUCLEOTIDE SEQUENCE [LARGE SCALE GENOMIC DNA]</scope>
    <source>
        <strain evidence="3 4">DSM 44709</strain>
    </source>
</reference>
<feature type="domain" description="Barstar (barnase inhibitor)" evidence="2">
    <location>
        <begin position="2"/>
        <end position="75"/>
    </location>
</feature>
<proteinExistence type="inferred from homology"/>
<sequence>MSSEADLHRELARLLDFGPFYSANLDALWDRLSTDVERPVHLLWTESGTSRAAMGPQSFERVERILQETVEQDAAWKLKERFTYELA</sequence>
<keyword evidence="4" id="KW-1185">Reference proteome</keyword>
<comment type="caution">
    <text evidence="3">The sequence shown here is derived from an EMBL/GenBank/DDBJ whole genome shotgun (WGS) entry which is preliminary data.</text>
</comment>
<organism evidence="3 4">
    <name type="scientific">Catenuloplanes indicus</name>
    <dbReference type="NCBI Taxonomy" id="137267"/>
    <lineage>
        <taxon>Bacteria</taxon>
        <taxon>Bacillati</taxon>
        <taxon>Actinomycetota</taxon>
        <taxon>Actinomycetes</taxon>
        <taxon>Micromonosporales</taxon>
        <taxon>Micromonosporaceae</taxon>
        <taxon>Catenuloplanes</taxon>
    </lineage>
</organism>
<dbReference type="Proteomes" id="UP001240236">
    <property type="component" value="Unassembled WGS sequence"/>
</dbReference>
<name>A0AAE3VXB0_9ACTN</name>
<dbReference type="InterPro" id="IPR035905">
    <property type="entry name" value="Barstar-like_sf"/>
</dbReference>
<dbReference type="InterPro" id="IPR000468">
    <property type="entry name" value="Barstar"/>
</dbReference>
<protein>
    <submittedName>
        <fullName evidence="3">Ribonuclease inhibitor</fullName>
    </submittedName>
</protein>
<dbReference type="AlphaFoldDB" id="A0AAE3VXB0"/>
<accession>A0AAE3VXB0</accession>
<evidence type="ECO:0000313" key="4">
    <source>
        <dbReference type="Proteomes" id="UP001240236"/>
    </source>
</evidence>
<dbReference type="Pfam" id="PF01337">
    <property type="entry name" value="Barstar"/>
    <property type="match status" value="1"/>
</dbReference>
<comment type="similarity">
    <text evidence="1">Belongs to the barstar family.</text>
</comment>
<evidence type="ECO:0000259" key="2">
    <source>
        <dbReference type="Pfam" id="PF01337"/>
    </source>
</evidence>